<dbReference type="AlphaFoldDB" id="A0AAV5KWU1"/>
<sequence length="110" mass="12813">MSYLNKIKEHSNALIDALRKLDQTSPTNVQSLAMEAVQYQTAMLEYTKKRQSEASSIFSKWIKEKGWTFDELVKRYQAMLGLNRPFKNLKEVEKLQFTRKLLKLQGGAEL</sequence>
<name>A0AAV5KWU1_9ROSI</name>
<dbReference type="EMBL" id="BPVZ01000081">
    <property type="protein sequence ID" value="GKV29039.1"/>
    <property type="molecule type" value="Genomic_DNA"/>
</dbReference>
<evidence type="ECO:0000313" key="1">
    <source>
        <dbReference type="EMBL" id="GKV29039.1"/>
    </source>
</evidence>
<reference evidence="1 2" key="1">
    <citation type="journal article" date="2021" name="Commun. Biol.">
        <title>The genome of Shorea leprosula (Dipterocarpaceae) highlights the ecological relevance of drought in aseasonal tropical rainforests.</title>
        <authorList>
            <person name="Ng K.K.S."/>
            <person name="Kobayashi M.J."/>
            <person name="Fawcett J.A."/>
            <person name="Hatakeyama M."/>
            <person name="Paape T."/>
            <person name="Ng C.H."/>
            <person name="Ang C.C."/>
            <person name="Tnah L.H."/>
            <person name="Lee C.T."/>
            <person name="Nishiyama T."/>
            <person name="Sese J."/>
            <person name="O'Brien M.J."/>
            <person name="Copetti D."/>
            <person name="Mohd Noor M.I."/>
            <person name="Ong R.C."/>
            <person name="Putra M."/>
            <person name="Sireger I.Z."/>
            <person name="Indrioko S."/>
            <person name="Kosugi Y."/>
            <person name="Izuno A."/>
            <person name="Isagi Y."/>
            <person name="Lee S.L."/>
            <person name="Shimizu K.K."/>
        </authorList>
    </citation>
    <scope>NUCLEOTIDE SEQUENCE [LARGE SCALE GENOMIC DNA]</scope>
    <source>
        <strain evidence="1">214</strain>
    </source>
</reference>
<organism evidence="1 2">
    <name type="scientific">Rubroshorea leprosula</name>
    <dbReference type="NCBI Taxonomy" id="152421"/>
    <lineage>
        <taxon>Eukaryota</taxon>
        <taxon>Viridiplantae</taxon>
        <taxon>Streptophyta</taxon>
        <taxon>Embryophyta</taxon>
        <taxon>Tracheophyta</taxon>
        <taxon>Spermatophyta</taxon>
        <taxon>Magnoliopsida</taxon>
        <taxon>eudicotyledons</taxon>
        <taxon>Gunneridae</taxon>
        <taxon>Pentapetalae</taxon>
        <taxon>rosids</taxon>
        <taxon>malvids</taxon>
        <taxon>Malvales</taxon>
        <taxon>Dipterocarpaceae</taxon>
        <taxon>Rubroshorea</taxon>
    </lineage>
</organism>
<keyword evidence="2" id="KW-1185">Reference proteome</keyword>
<comment type="caution">
    <text evidence="1">The sequence shown here is derived from an EMBL/GenBank/DDBJ whole genome shotgun (WGS) entry which is preliminary data.</text>
</comment>
<gene>
    <name evidence="1" type="ORF">SLEP1_g38012</name>
</gene>
<proteinExistence type="predicted"/>
<protein>
    <submittedName>
        <fullName evidence="1">Uncharacterized protein</fullName>
    </submittedName>
</protein>
<evidence type="ECO:0000313" key="2">
    <source>
        <dbReference type="Proteomes" id="UP001054252"/>
    </source>
</evidence>
<dbReference type="Proteomes" id="UP001054252">
    <property type="component" value="Unassembled WGS sequence"/>
</dbReference>
<accession>A0AAV5KWU1</accession>